<dbReference type="InterPro" id="IPR013149">
    <property type="entry name" value="ADH-like_C"/>
</dbReference>
<feature type="domain" description="PKS/mFAS DH" evidence="12">
    <location>
        <begin position="1229"/>
        <end position="1524"/>
    </location>
</feature>
<dbReference type="CDD" id="cd00833">
    <property type="entry name" value="PKS"/>
    <property type="match status" value="1"/>
</dbReference>
<evidence type="ECO:0000313" key="13">
    <source>
        <dbReference type="EMBL" id="WFC94187.1"/>
    </source>
</evidence>
<reference evidence="13" key="1">
    <citation type="submission" date="2023-03" db="EMBL/GenBank/DDBJ databases">
        <title>Mating type loci evolution in Malassezia.</title>
        <authorList>
            <person name="Coelho M.A."/>
        </authorList>
    </citation>
    <scope>NUCLEOTIDE SEQUENCE</scope>
    <source>
        <strain evidence="13">CBS 14135</strain>
    </source>
</reference>
<keyword evidence="4" id="KW-0521">NADP</keyword>
<dbReference type="InterPro" id="IPR016039">
    <property type="entry name" value="Thiolase-like"/>
</dbReference>
<dbReference type="InterPro" id="IPR049900">
    <property type="entry name" value="PKS_mFAS_DH"/>
</dbReference>
<dbReference type="InterPro" id="IPR049551">
    <property type="entry name" value="PKS_DH_C"/>
</dbReference>
<dbReference type="CDD" id="cd05195">
    <property type="entry name" value="enoyl_red"/>
    <property type="match status" value="1"/>
</dbReference>
<dbReference type="InterPro" id="IPR057326">
    <property type="entry name" value="KR_dom"/>
</dbReference>
<dbReference type="InterPro" id="IPR014043">
    <property type="entry name" value="Acyl_transferase_dom"/>
</dbReference>
<evidence type="ECO:0000256" key="2">
    <source>
        <dbReference type="ARBA" id="ARBA00022553"/>
    </source>
</evidence>
<dbReference type="SMART" id="SM00825">
    <property type="entry name" value="PKS_KS"/>
    <property type="match status" value="1"/>
</dbReference>
<evidence type="ECO:0000256" key="9">
    <source>
        <dbReference type="SAM" id="MobiDB-lite"/>
    </source>
</evidence>
<dbReference type="InterPro" id="IPR042104">
    <property type="entry name" value="PKS_dehydratase_sf"/>
</dbReference>
<evidence type="ECO:0000256" key="4">
    <source>
        <dbReference type="ARBA" id="ARBA00022857"/>
    </source>
</evidence>
<keyword evidence="5" id="KW-0843">Virulence</keyword>
<dbReference type="InterPro" id="IPR016036">
    <property type="entry name" value="Malonyl_transacylase_ACP-bd"/>
</dbReference>
<evidence type="ECO:0000256" key="5">
    <source>
        <dbReference type="ARBA" id="ARBA00023026"/>
    </source>
</evidence>
<dbReference type="GO" id="GO:0004315">
    <property type="term" value="F:3-oxoacyl-[acyl-carrier-protein] synthase activity"/>
    <property type="evidence" value="ECO:0007669"/>
    <property type="project" value="InterPro"/>
</dbReference>
<dbReference type="PANTHER" id="PTHR43775:SF37">
    <property type="entry name" value="SI:DKEY-61P9.11"/>
    <property type="match status" value="1"/>
</dbReference>
<keyword evidence="2" id="KW-0597">Phosphoprotein</keyword>
<dbReference type="SUPFAM" id="SSF55048">
    <property type="entry name" value="Probable ACP-binding domain of malonyl-CoA ACP transacylase"/>
    <property type="match status" value="1"/>
</dbReference>
<dbReference type="Proteomes" id="UP001216638">
    <property type="component" value="Chromosome 1"/>
</dbReference>
<dbReference type="InterPro" id="IPR009081">
    <property type="entry name" value="PP-bd_ACP"/>
</dbReference>
<evidence type="ECO:0000256" key="6">
    <source>
        <dbReference type="ARBA" id="ARBA00023268"/>
    </source>
</evidence>
<dbReference type="SMART" id="SM00826">
    <property type="entry name" value="PKS_DH"/>
    <property type="match status" value="1"/>
</dbReference>
<dbReference type="InterPro" id="IPR014030">
    <property type="entry name" value="Ketoacyl_synth_N"/>
</dbReference>
<dbReference type="SMART" id="SM00827">
    <property type="entry name" value="PKS_AT"/>
    <property type="match status" value="1"/>
</dbReference>
<dbReference type="Pfam" id="PF02801">
    <property type="entry name" value="Ketoacyl-synt_C"/>
    <property type="match status" value="1"/>
</dbReference>
<dbReference type="GO" id="GO:0004312">
    <property type="term" value="F:fatty acid synthase activity"/>
    <property type="evidence" value="ECO:0007669"/>
    <property type="project" value="TreeGrafter"/>
</dbReference>
<dbReference type="Gene3D" id="3.40.50.720">
    <property type="entry name" value="NAD(P)-binding Rossmann-like Domain"/>
    <property type="match status" value="2"/>
</dbReference>
<feature type="compositionally biased region" description="Basic and acidic residues" evidence="9">
    <location>
        <begin position="112"/>
        <end position="146"/>
    </location>
</feature>
<feature type="compositionally biased region" description="Basic and acidic residues" evidence="9">
    <location>
        <begin position="2616"/>
        <end position="2626"/>
    </location>
</feature>
<dbReference type="InterPro" id="IPR001227">
    <property type="entry name" value="Ac_transferase_dom_sf"/>
</dbReference>
<dbReference type="PROSITE" id="PS52004">
    <property type="entry name" value="KS3_2"/>
    <property type="match status" value="1"/>
</dbReference>
<dbReference type="Pfam" id="PF21089">
    <property type="entry name" value="PKS_DH_N"/>
    <property type="match status" value="1"/>
</dbReference>
<dbReference type="InterPro" id="IPR032821">
    <property type="entry name" value="PKS_assoc"/>
</dbReference>
<accession>A0AAF0IMP6</accession>
<keyword evidence="1" id="KW-0596">Phosphopantetheine</keyword>
<feature type="region of interest" description="Disordered" evidence="9">
    <location>
        <begin position="2616"/>
        <end position="2648"/>
    </location>
</feature>
<gene>
    <name evidence="13" type="ORF">MBRA1_000820</name>
</gene>
<evidence type="ECO:0000256" key="1">
    <source>
        <dbReference type="ARBA" id="ARBA00022450"/>
    </source>
</evidence>
<dbReference type="Gene3D" id="3.40.47.10">
    <property type="match status" value="1"/>
</dbReference>
<dbReference type="Pfam" id="PF00109">
    <property type="entry name" value="ketoacyl-synt"/>
    <property type="match status" value="1"/>
</dbReference>
<dbReference type="Gene3D" id="3.90.180.10">
    <property type="entry name" value="Medium-chain alcohol dehydrogenases, catalytic domain"/>
    <property type="match status" value="1"/>
</dbReference>
<dbReference type="EMBL" id="CP119951">
    <property type="protein sequence ID" value="WFC94187.1"/>
    <property type="molecule type" value="Genomic_DNA"/>
</dbReference>
<dbReference type="PANTHER" id="PTHR43775">
    <property type="entry name" value="FATTY ACID SYNTHASE"/>
    <property type="match status" value="1"/>
</dbReference>
<evidence type="ECO:0000259" key="11">
    <source>
        <dbReference type="PROSITE" id="PS52004"/>
    </source>
</evidence>
<evidence type="ECO:0000256" key="3">
    <source>
        <dbReference type="ARBA" id="ARBA00022679"/>
    </source>
</evidence>
<dbReference type="Pfam" id="PF00107">
    <property type="entry name" value="ADH_zinc_N"/>
    <property type="match status" value="1"/>
</dbReference>
<dbReference type="SMART" id="SM00822">
    <property type="entry name" value="PKS_KR"/>
    <property type="match status" value="1"/>
</dbReference>
<keyword evidence="3" id="KW-0808">Transferase</keyword>
<dbReference type="SUPFAM" id="SSF53901">
    <property type="entry name" value="Thiolase-like"/>
    <property type="match status" value="1"/>
</dbReference>
<dbReference type="PROSITE" id="PS50075">
    <property type="entry name" value="CARRIER"/>
    <property type="match status" value="1"/>
</dbReference>
<dbReference type="PROSITE" id="PS52019">
    <property type="entry name" value="PKS_MFAS_DH"/>
    <property type="match status" value="1"/>
</dbReference>
<feature type="active site" description="Proton donor; for dehydratase activity" evidence="8">
    <location>
        <position position="1432"/>
    </location>
</feature>
<feature type="compositionally biased region" description="Low complexity" evidence="9">
    <location>
        <begin position="2633"/>
        <end position="2648"/>
    </location>
</feature>
<dbReference type="SUPFAM" id="SSF51735">
    <property type="entry name" value="NAD(P)-binding Rossmann-fold domains"/>
    <property type="match status" value="3"/>
</dbReference>
<feature type="domain" description="Ketosynthase family 3 (KS3)" evidence="11">
    <location>
        <begin position="312"/>
        <end position="734"/>
    </location>
</feature>
<sequence length="3045" mass="332245">MQQVAARAAPVPASATPDSDALIVQIEDAFQQIMNVAIASQSANVPIPRATDSAPALHTPPLPRRMAHGAAPSSPVGRDAASATHTSNRSTPQGSMQLSADTMRTLWDDPEDTSRDAYDSNATEERSRVSSLSPRRDVAAAADTRDVTPSSPSMPAVKDAPVTQSVVPDATMQRAERSRSTRRSLVRLSQHLSQAASEMEKSRVNQAFHSQLEEFAAQQASLRGTIESSRAEIMELRKSLWQFHADLQDDGAPVPERAYKAAIPCDAEADSKESVEHLDRRLAHMLNQCDLADRVTTTQNQHQQSQGQDERPPSIAVVGIGLRLPGARDKKEYFELLKEGRCAIGRVPADRWNAEAMTQDGGIPGKVITDQGGFVDPHSEIDTLEFGISPAESRQIDPHQVMLVECVYQALEDSGINYRGTNTGVYVTGSPDVHNLGKDMYDMGPYSATGAAFSMQANRLSYLFDLRGPSIYLDTACSSSITCLHLARTAILRGDCDMAVVAAVNLILTPDASLSFSTLGTLSKTGLCHTFDASADGYVRGEGCTVIVLQRTEDAVRLGSHVYSEITGTHINANGKGKSITLPDGPQQKAATIAAYKEAKRDFNETAYVECHGTGTPVGDPIEANAVGQVFSPGRSSDDKLRIGSSKTNVGHLEPAAGLVGLIKNCYTLDTGYLLPHLHFQKPSPKIHWDDFQIQVQTAYEPLPEKKLSKDGKFIVSLSSFGFGGANSHTVMERVPNKARIANFKAPASTDPMLVAVGALSNRAVTSLETSMEEFWSNSPKPMEAELMARTLTERARGNPNMAFAVASPNEPLQFNETTATSSPDFNPLKAFVFCGQGPQHEDMGRHLYARFGAFRDSVHRSFDVVQRYHKGEFVNSGLFSSSTKDTNVQKTQSGHWSVEAIVIGITIFQIALYDLWVSLNVVPDVVMGHSVGEIAAMYASGAFSHEKAIRTAIARSNALGLLDTVDGTMAALGISREEAQKILDEVMKENNVSTGLWVSASNSTKAVSVSGETKLVREVVKKCEAAGIFARELRVGGPYHSPMVSPCKDPFLSEVYPLVDAEKNVPTRRFISTVHGRMHEVGESLDAAYCWDNVSSPVLFRESIEALEKYRKEQDRGLLIVEIAPHSVLGSYMDEITRSVEAERTSIVSSARRPNFKKGETRDTPGEVTQFLTAVGQAMQAGERNMVVYKLYSDDFVDCPLGINSELPELPPYPFLPKPKRTTEISFPEHIRCRPPGPPLCSEMLRINAQTHSWTKGHKIRGTIIFPGAGYAESALEAGARTITDMDIHRAFVIEEEGQPKYARFVETGINGGWEFRSSGKNAVNDGGIIYDQLHASGHMSTEYTPVGPDSLQEVFGENWIEHFDIIMDGQTFYDRLKPNGSQHTGAFGMINEVRGSTTREDDYLAFVDVLPDLWTHPESQHMVFHPGLLDSAFLCTWIPALPFDGSKLGVDAFLPNHLDILAMRATPEEVRAAKQIVLYVQTLISNDHHIKHNILMFDRNTGKTLAFLRGLECTRIKDTVKEREAYTESWEPRAFDATASLNEEYRLQPQLSSNFVQDMTAYDEEGAIAEALQRGSAAAVCADGLQDRVFDLPGVSAEVGESIVEAAQSLISSSLQQEPRRVFRVLELYARRRKLNMQPLVAWAQKRGLYIDLVRLNVANPAKGTDAFFTGPYDVPSAIAEFQRTIPSTFDVVVSSDVLRSVTDASAAVKAVDELLVPGGYAIFAEVNPAAKSLAQLLYTSNPVSLEALGLTAFSKASPTLNVGFLRRGDNAWPSFPLPSVMPAEEPRSSGHFRRVNDHVLAYYHEPDTEYEVVDAVREAFGESPMGQLWVLADDTTDGARGLGLAGTITNEIPTLKAVYVAFDKDYSRGQRDAILERLLEHEVNDGSVEVFNIIRNGRLYGRRLVKQTVMHPTEFQGQDWVLELIEGQPASVQAIAPHTHYPPHLGPHDVLVQTDAVALNFKNILSATGLLPATDRLSEFGGVVKAVGKDVRRVAVGDRVMGTSGGVREGTVAMASEYAITKIPDNMTNKEAAAYPIAYGTVWYGLVHLAQIRKGETILIHAAAGGVGLCAIQIAQRKGLEVFCTVSSQEKRDYLHNNLGVPYENMANSRSIAEWQQAGFKWLAKRGKTGFDVVLNSLQGAALQAGVESLGYLGRFVDISKRDHLAGNPMSMAGFAKAINYIAVELGLLGQHAPERMGALLDEIAAEHAREPFRCLIGHEFEGANGLVESYRLMESGKHIGKIVTDLSSEIGPDARTKLWNAYKVYDPRKSYVLIGGCGGLGPRLTQFLMYLGARNIVLTGRRGQISRSDRLALERLVRDPAFPDVTIKVMAADALNPSAMNDVFDTARSLGPIGGIFLMSVVLRDDQFMKMDKEKFDTVIKSKIGALNVVRELIDIQTLDFVFLFSSTAALFFNPGQANYNAAQAYFNRFAQEHRNVISYAVPAISDIGVYAQMRSRSNNAALKVMDALACTSRELCTSIAQSIARLVMGGTNHAGYFIQPMDWKTMHEISPANLWSISHLVEHHDDADNDGAEGEAEADPVGTLLGKLLNVDIETVDDTMFLSTLGLDSLSASKLSAILMSEFGATVTQLQLLGPVSIAALRQIVADAVAEKEGGEPEKGNTGDAPAKKPAAAPGGASASGATATSKVTAPLAEFDYASEVDKLDDLPKTVAHLQPFDPAVLEPSKKQEVLVTGATGFLGSSALEAVLEALPNAHVTALVRGSPEEGLQRIKQTAEKRELKSLKSLNRVSAVSGDVSKPHLGLSEADWTKLAETVDLIVHASGKADHLIGYQGIAPVNTYSTREVLRLASDKKIKAVANIGSTNMWLSFTEEPKTDEVVMEDLDLNTLKTGLFNGYSQSKWVSEMLTRRMHERGVPAMTVRPGVLGGSASGRYHPNEDSFLWRLYKGCAELGVAPESKSKSVFTETPSDWFSEIFGKLVASPKTWTSNYDVFHIRNEAPLDIKDIPPPEGFKQPEIVAYDDWVDVFQKEAAKPNSTNPLTPLRGFVAKGEFAQLPKFDQSHTKEVLGDLWTEPPAYRFEV</sequence>
<dbReference type="InterPro" id="IPR020807">
    <property type="entry name" value="PKS_DH"/>
</dbReference>
<dbReference type="InterPro" id="IPR036291">
    <property type="entry name" value="NAD(P)-bd_dom_sf"/>
</dbReference>
<dbReference type="Gene3D" id="3.40.50.150">
    <property type="entry name" value="Vaccinia Virus protein VP39"/>
    <property type="match status" value="1"/>
</dbReference>
<evidence type="ECO:0000256" key="8">
    <source>
        <dbReference type="PROSITE-ProRule" id="PRU01363"/>
    </source>
</evidence>
<feature type="domain" description="Carrier" evidence="10">
    <location>
        <begin position="2540"/>
        <end position="2614"/>
    </location>
</feature>
<dbReference type="InterPro" id="IPR011032">
    <property type="entry name" value="GroES-like_sf"/>
</dbReference>
<proteinExistence type="predicted"/>
<keyword evidence="6" id="KW-0511">Multifunctional enzyme</keyword>
<dbReference type="Pfam" id="PF16197">
    <property type="entry name" value="KAsynt_C_assoc"/>
    <property type="match status" value="1"/>
</dbReference>
<feature type="compositionally biased region" description="Polar residues" evidence="9">
    <location>
        <begin position="83"/>
        <end position="102"/>
    </location>
</feature>
<evidence type="ECO:0000313" key="14">
    <source>
        <dbReference type="Proteomes" id="UP001216638"/>
    </source>
</evidence>
<dbReference type="SMART" id="SM00829">
    <property type="entry name" value="PKS_ER"/>
    <property type="match status" value="1"/>
</dbReference>
<dbReference type="InterPro" id="IPR016035">
    <property type="entry name" value="Acyl_Trfase/lysoPLipase"/>
</dbReference>
<evidence type="ECO:0000259" key="10">
    <source>
        <dbReference type="PROSITE" id="PS50075"/>
    </source>
</evidence>
<dbReference type="GO" id="GO:0006633">
    <property type="term" value="P:fatty acid biosynthetic process"/>
    <property type="evidence" value="ECO:0007669"/>
    <property type="project" value="InterPro"/>
</dbReference>
<dbReference type="Gene3D" id="3.40.366.10">
    <property type="entry name" value="Malonyl-Coenzyme A Acyl Carrier Protein, domain 2"/>
    <property type="match status" value="1"/>
</dbReference>
<feature type="region of interest" description="C-terminal hotdog fold" evidence="8">
    <location>
        <begin position="1366"/>
        <end position="1524"/>
    </location>
</feature>
<dbReference type="InterPro" id="IPR020841">
    <property type="entry name" value="PKS_Beta-ketoAc_synthase_dom"/>
</dbReference>
<dbReference type="SUPFAM" id="SSF50129">
    <property type="entry name" value="GroES-like"/>
    <property type="match status" value="1"/>
</dbReference>
<feature type="region of interest" description="N-terminal hotdog fold" evidence="8">
    <location>
        <begin position="1229"/>
        <end position="1348"/>
    </location>
</feature>
<organism evidence="13 14">
    <name type="scientific">Malassezia brasiliensis</name>
    <dbReference type="NCBI Taxonomy" id="1821822"/>
    <lineage>
        <taxon>Eukaryota</taxon>
        <taxon>Fungi</taxon>
        <taxon>Dikarya</taxon>
        <taxon>Basidiomycota</taxon>
        <taxon>Ustilaginomycotina</taxon>
        <taxon>Malasseziomycetes</taxon>
        <taxon>Malasseziales</taxon>
        <taxon>Malasseziaceae</taxon>
        <taxon>Malassezia</taxon>
    </lineage>
</organism>
<dbReference type="SUPFAM" id="SSF47336">
    <property type="entry name" value="ACP-like"/>
    <property type="match status" value="1"/>
</dbReference>
<dbReference type="InterPro" id="IPR036736">
    <property type="entry name" value="ACP-like_sf"/>
</dbReference>
<dbReference type="GO" id="GO:0044550">
    <property type="term" value="P:secondary metabolite biosynthetic process"/>
    <property type="evidence" value="ECO:0007669"/>
    <property type="project" value="UniProtKB-ARBA"/>
</dbReference>
<protein>
    <submittedName>
        <fullName evidence="13">Type I Iterative PKS</fullName>
    </submittedName>
</protein>
<dbReference type="Pfam" id="PF07993">
    <property type="entry name" value="NAD_binding_4"/>
    <property type="match status" value="1"/>
</dbReference>
<dbReference type="InterPro" id="IPR050091">
    <property type="entry name" value="PKS_NRPS_Biosynth_Enz"/>
</dbReference>
<dbReference type="Gene3D" id="3.10.129.110">
    <property type="entry name" value="Polyketide synthase dehydratase"/>
    <property type="match status" value="1"/>
</dbReference>
<dbReference type="GO" id="GO:0016491">
    <property type="term" value="F:oxidoreductase activity"/>
    <property type="evidence" value="ECO:0007669"/>
    <property type="project" value="InterPro"/>
</dbReference>
<dbReference type="InterPro" id="IPR013120">
    <property type="entry name" value="FAR_NAD-bd"/>
</dbReference>
<dbReference type="SUPFAM" id="SSF53335">
    <property type="entry name" value="S-adenosyl-L-methionine-dependent methyltransferases"/>
    <property type="match status" value="1"/>
</dbReference>
<dbReference type="InterPro" id="IPR018201">
    <property type="entry name" value="Ketoacyl_synth_AS"/>
</dbReference>
<dbReference type="Pfam" id="PF00550">
    <property type="entry name" value="PP-binding"/>
    <property type="match status" value="1"/>
</dbReference>
<evidence type="ECO:0000256" key="7">
    <source>
        <dbReference type="ARBA" id="ARBA00023315"/>
    </source>
</evidence>
<dbReference type="Pfam" id="PF08659">
    <property type="entry name" value="KR"/>
    <property type="match status" value="1"/>
</dbReference>
<dbReference type="Pfam" id="PF08240">
    <property type="entry name" value="ADH_N"/>
    <property type="match status" value="1"/>
</dbReference>
<evidence type="ECO:0000259" key="12">
    <source>
        <dbReference type="PROSITE" id="PS52019"/>
    </source>
</evidence>
<dbReference type="InterPro" id="IPR013154">
    <property type="entry name" value="ADH-like_N"/>
</dbReference>
<dbReference type="SUPFAM" id="SSF52151">
    <property type="entry name" value="FabD/lysophospholipase-like"/>
    <property type="match status" value="1"/>
</dbReference>
<name>A0AAF0IMP6_9BASI</name>
<dbReference type="InterPro" id="IPR013968">
    <property type="entry name" value="PKS_KR"/>
</dbReference>
<dbReference type="InterPro" id="IPR014031">
    <property type="entry name" value="Ketoacyl_synth_C"/>
</dbReference>
<feature type="active site" description="Proton acceptor; for dehydratase activity" evidence="8">
    <location>
        <position position="1259"/>
    </location>
</feature>
<dbReference type="InterPro" id="IPR029063">
    <property type="entry name" value="SAM-dependent_MTases_sf"/>
</dbReference>
<keyword evidence="7" id="KW-0012">Acyltransferase</keyword>
<dbReference type="InterPro" id="IPR049552">
    <property type="entry name" value="PKS_DH_N"/>
</dbReference>
<dbReference type="Pfam" id="PF00698">
    <property type="entry name" value="Acyl_transf_1"/>
    <property type="match status" value="1"/>
</dbReference>
<feature type="region of interest" description="Disordered" evidence="9">
    <location>
        <begin position="49"/>
        <end position="184"/>
    </location>
</feature>
<dbReference type="Pfam" id="PF14765">
    <property type="entry name" value="PS-DH"/>
    <property type="match status" value="1"/>
</dbReference>
<keyword evidence="14" id="KW-1185">Reference proteome</keyword>
<dbReference type="PROSITE" id="PS00606">
    <property type="entry name" value="KS3_1"/>
    <property type="match status" value="1"/>
</dbReference>
<dbReference type="InterPro" id="IPR020843">
    <property type="entry name" value="ER"/>
</dbReference>